<dbReference type="Proteomes" id="UP001153069">
    <property type="component" value="Unassembled WGS sequence"/>
</dbReference>
<evidence type="ECO:0000313" key="2">
    <source>
        <dbReference type="Proteomes" id="UP001153069"/>
    </source>
</evidence>
<keyword evidence="2" id="KW-1185">Reference proteome</keyword>
<protein>
    <submittedName>
        <fullName evidence="1">Uncharacterized protein</fullName>
    </submittedName>
</protein>
<organism evidence="1 2">
    <name type="scientific">Seminavis robusta</name>
    <dbReference type="NCBI Taxonomy" id="568900"/>
    <lineage>
        <taxon>Eukaryota</taxon>
        <taxon>Sar</taxon>
        <taxon>Stramenopiles</taxon>
        <taxon>Ochrophyta</taxon>
        <taxon>Bacillariophyta</taxon>
        <taxon>Bacillariophyceae</taxon>
        <taxon>Bacillariophycidae</taxon>
        <taxon>Naviculales</taxon>
        <taxon>Naviculaceae</taxon>
        <taxon>Seminavis</taxon>
    </lineage>
</organism>
<evidence type="ECO:0000313" key="1">
    <source>
        <dbReference type="EMBL" id="CAB9520340.1"/>
    </source>
</evidence>
<comment type="caution">
    <text evidence="1">The sequence shown here is derived from an EMBL/GenBank/DDBJ whole genome shotgun (WGS) entry which is preliminary data.</text>
</comment>
<dbReference type="AlphaFoldDB" id="A0A9N8EKU8"/>
<dbReference type="EMBL" id="CAICTM010001092">
    <property type="protein sequence ID" value="CAB9520340.1"/>
    <property type="molecule type" value="Genomic_DNA"/>
</dbReference>
<reference evidence="1" key="1">
    <citation type="submission" date="2020-06" db="EMBL/GenBank/DDBJ databases">
        <authorList>
            <consortium name="Plant Systems Biology data submission"/>
        </authorList>
    </citation>
    <scope>NUCLEOTIDE SEQUENCE</scope>
    <source>
        <strain evidence="1">D6</strain>
    </source>
</reference>
<sequence length="513" mass="58103">MKEDIMTPILLPDRETVSEERARELVAADLKLTVPGITRHRESGNVTLIDTKWPGRVVSLLQQHPKLAAEKFQKPKSSRTCLFFSDRTEDEDGFYPLAYLLLLSEFDNMTLLKVVIDLYPQALLHPREKNGNLLLHDVCGGHCRQRNPDLLVPLLVNSCPGSAATPNAKKLLPLQLCRSYASLPAIQALVDAYPQGLCHVDPYTGYTCFSRALTASNGRPSVEYMLDKLDQEDLILDSILVAKERKWPTNPIHVPHLQRLLTRARCLILRHVDLQGEIVPSTITSPTTTNLQVLELCDLQLKNGGTADDLLALVSQLAPNLKELTLSLYRRENEEHDVTALVDSMLRRNIVEKLELRNAVRIRLEGISHELKINKSLKTLYCEDSLTQPSSRKLLANILEEGNDVLQDVAVPDFRCTHSKRIVGWTRLNWCGRRNLRLQDDTITLSQFTEFLARWKIAAITGKPRPVVQRGCHNIPQQYTQNNSLAVRLDPAAALNVWFCFLRESADMWSYAY</sequence>
<accession>A0A9N8EKU8</accession>
<dbReference type="SUPFAM" id="SSF52047">
    <property type="entry name" value="RNI-like"/>
    <property type="match status" value="1"/>
</dbReference>
<name>A0A9N8EKU8_9STRA</name>
<proteinExistence type="predicted"/>
<gene>
    <name evidence="1" type="ORF">SEMRO_1094_G240580.1</name>
</gene>